<dbReference type="Proteomes" id="UP000236754">
    <property type="component" value="Unassembled WGS sequence"/>
</dbReference>
<gene>
    <name evidence="2" type="ORF">SAMN05216223_102556</name>
</gene>
<name>A0A1H5W4A1_9ACTN</name>
<feature type="region of interest" description="Disordered" evidence="1">
    <location>
        <begin position="16"/>
        <end position="41"/>
    </location>
</feature>
<reference evidence="2 3" key="1">
    <citation type="submission" date="2016-10" db="EMBL/GenBank/DDBJ databases">
        <authorList>
            <person name="de Groot N.N."/>
        </authorList>
    </citation>
    <scope>NUCLEOTIDE SEQUENCE [LARGE SCALE GENOMIC DNA]</scope>
    <source>
        <strain evidence="2 3">CGMCC 4.2023</strain>
    </source>
</reference>
<sequence>MSPCLRTGRPDRLVSALRKGAGSSGRKGAGQPGRNDFNPSFDPVGLDSELRIALEEVRIGRWLAMRDLLARTGDRWGLRTARSQVLASAAARSHVVREWLSEEPGSVDAMMMRARVGTERVLRAHRSGHEDAAQLAEQARSTVWDAARLARADPVPWVCLLALAVLDAEQLMPEHRMAAPEDMLPPGPWRLLQEARRRDPYNREAHHRMLQFLLKARLGGPAQALNFAHWVGTWVELESGSPLLVLPVYAYAQHYWAKREGGRYDPIGRVQWTREPLTADVDRALRGWFRRALPAESSPLDLNHLAHALWAGRRFDEGAEVFRVLGTHVTAQPWTMVAADPADPQSGLDEFLKARRQCLSIAGAPPNG</sequence>
<dbReference type="AlphaFoldDB" id="A0A1H5W4A1"/>
<organism evidence="2 3">
    <name type="scientific">Actinacidiphila yanglinensis</name>
    <dbReference type="NCBI Taxonomy" id="310779"/>
    <lineage>
        <taxon>Bacteria</taxon>
        <taxon>Bacillati</taxon>
        <taxon>Actinomycetota</taxon>
        <taxon>Actinomycetes</taxon>
        <taxon>Kitasatosporales</taxon>
        <taxon>Streptomycetaceae</taxon>
        <taxon>Actinacidiphila</taxon>
    </lineage>
</organism>
<dbReference type="EMBL" id="FNVU01000002">
    <property type="protein sequence ID" value="SEF94364.1"/>
    <property type="molecule type" value="Genomic_DNA"/>
</dbReference>
<evidence type="ECO:0008006" key="4">
    <source>
        <dbReference type="Google" id="ProtNLM"/>
    </source>
</evidence>
<evidence type="ECO:0000256" key="1">
    <source>
        <dbReference type="SAM" id="MobiDB-lite"/>
    </source>
</evidence>
<accession>A0A1H5W4A1</accession>
<proteinExistence type="predicted"/>
<keyword evidence="3" id="KW-1185">Reference proteome</keyword>
<protein>
    <recommendedName>
        <fullName evidence="4">DUF4034 domain-containing protein</fullName>
    </recommendedName>
</protein>
<evidence type="ECO:0000313" key="2">
    <source>
        <dbReference type="EMBL" id="SEF94364.1"/>
    </source>
</evidence>
<evidence type="ECO:0000313" key="3">
    <source>
        <dbReference type="Proteomes" id="UP000236754"/>
    </source>
</evidence>
<feature type="compositionally biased region" description="Gly residues" evidence="1">
    <location>
        <begin position="22"/>
        <end position="31"/>
    </location>
</feature>